<evidence type="ECO:0000313" key="2">
    <source>
        <dbReference type="EMBL" id="KAF6108394.1"/>
    </source>
</evidence>
<protein>
    <submittedName>
        <fullName evidence="2">Endothelin converting enzyme 1</fullName>
    </submittedName>
</protein>
<dbReference type="AlphaFoldDB" id="A0A834E967"/>
<sequence>MMSTYKRATLDEEDLVDSLSEGDGYPNGLQAP</sequence>
<gene>
    <name evidence="2" type="ORF">HJG60_004215</name>
</gene>
<dbReference type="Proteomes" id="UP000664940">
    <property type="component" value="Unassembled WGS sequence"/>
</dbReference>
<proteinExistence type="predicted"/>
<dbReference type="EMBL" id="JABVXQ010000005">
    <property type="protein sequence ID" value="KAF6108394.1"/>
    <property type="molecule type" value="Genomic_DNA"/>
</dbReference>
<comment type="caution">
    <text evidence="2">The sequence shown here is derived from an EMBL/GenBank/DDBJ whole genome shotgun (WGS) entry which is preliminary data.</text>
</comment>
<accession>A0A834E967</accession>
<feature type="region of interest" description="Disordered" evidence="1">
    <location>
        <begin position="1"/>
        <end position="32"/>
    </location>
</feature>
<name>A0A834E967_9CHIR</name>
<reference evidence="2 3" key="1">
    <citation type="journal article" date="2020" name="Nature">
        <title>Six reference-quality genomes reveal evolution of bat adaptations.</title>
        <authorList>
            <person name="Jebb D."/>
            <person name="Huang Z."/>
            <person name="Pippel M."/>
            <person name="Hughes G.M."/>
            <person name="Lavrichenko K."/>
            <person name="Devanna P."/>
            <person name="Winkler S."/>
            <person name="Jermiin L.S."/>
            <person name="Skirmuntt E.C."/>
            <person name="Katzourakis A."/>
            <person name="Burkitt-Gray L."/>
            <person name="Ray D.A."/>
            <person name="Sullivan K.A.M."/>
            <person name="Roscito J.G."/>
            <person name="Kirilenko B.M."/>
            <person name="Davalos L.M."/>
            <person name="Corthals A.P."/>
            <person name="Power M.L."/>
            <person name="Jones G."/>
            <person name="Ransome R.D."/>
            <person name="Dechmann D.K.N."/>
            <person name="Locatelli A.G."/>
            <person name="Puechmaille S.J."/>
            <person name="Fedrigo O."/>
            <person name="Jarvis E.D."/>
            <person name="Hiller M."/>
            <person name="Vernes S.C."/>
            <person name="Myers E.W."/>
            <person name="Teeling E.C."/>
        </authorList>
    </citation>
    <scope>NUCLEOTIDE SEQUENCE [LARGE SCALE GENOMIC DNA]</scope>
    <source>
        <strain evidence="2">Bat1K_MPI-CBG_1</strain>
    </source>
</reference>
<organism evidence="2 3">
    <name type="scientific">Phyllostomus discolor</name>
    <name type="common">pale spear-nosed bat</name>
    <dbReference type="NCBI Taxonomy" id="89673"/>
    <lineage>
        <taxon>Eukaryota</taxon>
        <taxon>Metazoa</taxon>
        <taxon>Chordata</taxon>
        <taxon>Craniata</taxon>
        <taxon>Vertebrata</taxon>
        <taxon>Euteleostomi</taxon>
        <taxon>Mammalia</taxon>
        <taxon>Eutheria</taxon>
        <taxon>Laurasiatheria</taxon>
        <taxon>Chiroptera</taxon>
        <taxon>Yangochiroptera</taxon>
        <taxon>Phyllostomidae</taxon>
        <taxon>Phyllostominae</taxon>
        <taxon>Phyllostomus</taxon>
    </lineage>
</organism>
<evidence type="ECO:0000313" key="3">
    <source>
        <dbReference type="Proteomes" id="UP000664940"/>
    </source>
</evidence>
<evidence type="ECO:0000256" key="1">
    <source>
        <dbReference type="SAM" id="MobiDB-lite"/>
    </source>
</evidence>